<dbReference type="AlphaFoldDB" id="A0A9W8JQF4"/>
<dbReference type="InterPro" id="IPR032675">
    <property type="entry name" value="LRR_dom_sf"/>
</dbReference>
<organism evidence="2 3">
    <name type="scientific">Candolleomyces eurysporus</name>
    <dbReference type="NCBI Taxonomy" id="2828524"/>
    <lineage>
        <taxon>Eukaryota</taxon>
        <taxon>Fungi</taxon>
        <taxon>Dikarya</taxon>
        <taxon>Basidiomycota</taxon>
        <taxon>Agaricomycotina</taxon>
        <taxon>Agaricomycetes</taxon>
        <taxon>Agaricomycetidae</taxon>
        <taxon>Agaricales</taxon>
        <taxon>Agaricineae</taxon>
        <taxon>Psathyrellaceae</taxon>
        <taxon>Candolleomyces</taxon>
    </lineage>
</organism>
<evidence type="ECO:0008006" key="4">
    <source>
        <dbReference type="Google" id="ProtNLM"/>
    </source>
</evidence>
<evidence type="ECO:0000256" key="1">
    <source>
        <dbReference type="SAM" id="Coils"/>
    </source>
</evidence>
<evidence type="ECO:0000313" key="2">
    <source>
        <dbReference type="EMBL" id="KAJ2935073.1"/>
    </source>
</evidence>
<dbReference type="EMBL" id="JANBPK010000706">
    <property type="protein sequence ID" value="KAJ2935073.1"/>
    <property type="molecule type" value="Genomic_DNA"/>
</dbReference>
<sequence>MDTHLSQFYGTNHVPSDTELLEIENLLAPQNARLVQLEKDLEEAEAKVARLRKEREDVLRDIKPLKSLSSLIRRFPREVMELIFVHSILAKAPGRPTFSICHTPLVLLRVCKLWREITLTTPQLWASVELTIPSHLCHSFANAPDSKQQQRVALFLDQFDRWLERSQSYPLSLIVRGSPLDGGVVMQSLASKLALHSRRWESIDFDISQCSTFSDIVAESLPTLKHARLSAYSFPFGTHDKPRFLGILAAPNLEGLQIQVTRSSPGFSKMPISWTNLTRLLLDGVYMYRQDISSQDEQLTATEILHVLEKCQSLRILSLLLISTHNRLPEPEPQVTLSNLEALNVTGCRLQINHLLRSITTPRIREMHYQPFFKSSLPDEAPPFSPALPLTSFLQRYGNQAVVLSVNLPTASKEELQSWLECTPALKQLTLGQEFQFAPPPPVLSIPSNFGNPFDDSCIGLLTPKRDHSHLCPNLKIFRCSIRARISGDAILAFLKARTDPLLVGRGGIIEEVSIHQLPYDSPFGDSSDAEDERLKSIREAGVRLSFKKTFYYQSNPVPTIVHGHHGTSIPGFGPGYGVDFKLF</sequence>
<feature type="non-terminal residue" evidence="2">
    <location>
        <position position="584"/>
    </location>
</feature>
<dbReference type="Gene3D" id="3.80.10.10">
    <property type="entry name" value="Ribonuclease Inhibitor"/>
    <property type="match status" value="1"/>
</dbReference>
<keyword evidence="3" id="KW-1185">Reference proteome</keyword>
<protein>
    <recommendedName>
        <fullName evidence="4">F-box domain-containing protein</fullName>
    </recommendedName>
</protein>
<evidence type="ECO:0000313" key="3">
    <source>
        <dbReference type="Proteomes" id="UP001140091"/>
    </source>
</evidence>
<reference evidence="2" key="1">
    <citation type="submission" date="2022-06" db="EMBL/GenBank/DDBJ databases">
        <title>Genome Sequence of Candolleomyces eurysporus.</title>
        <authorList>
            <person name="Buettner E."/>
        </authorList>
    </citation>
    <scope>NUCLEOTIDE SEQUENCE</scope>
    <source>
        <strain evidence="2">VTCC 930004</strain>
    </source>
</reference>
<dbReference type="OrthoDB" id="3365698at2759"/>
<feature type="coiled-coil region" evidence="1">
    <location>
        <begin position="27"/>
        <end position="61"/>
    </location>
</feature>
<dbReference type="Proteomes" id="UP001140091">
    <property type="component" value="Unassembled WGS sequence"/>
</dbReference>
<proteinExistence type="predicted"/>
<name>A0A9W8JQF4_9AGAR</name>
<keyword evidence="1" id="KW-0175">Coiled coil</keyword>
<accession>A0A9W8JQF4</accession>
<comment type="caution">
    <text evidence="2">The sequence shown here is derived from an EMBL/GenBank/DDBJ whole genome shotgun (WGS) entry which is preliminary data.</text>
</comment>
<dbReference type="SUPFAM" id="SSF52047">
    <property type="entry name" value="RNI-like"/>
    <property type="match status" value="1"/>
</dbReference>
<gene>
    <name evidence="2" type="ORF">H1R20_g2071</name>
</gene>